<evidence type="ECO:0000313" key="2">
    <source>
        <dbReference type="Proteomes" id="UP000294576"/>
    </source>
</evidence>
<dbReference type="EMBL" id="SMBH01000012">
    <property type="protein sequence ID" value="TCU13449.1"/>
    <property type="molecule type" value="Genomic_DNA"/>
</dbReference>
<dbReference type="RefSeq" id="WP_132565822.1">
    <property type="nucleotide sequence ID" value="NZ_SMBH01000012.1"/>
</dbReference>
<dbReference type="InterPro" id="IPR046606">
    <property type="entry name" value="DUF6665"/>
</dbReference>
<dbReference type="Pfam" id="PF20370">
    <property type="entry name" value="DUF6665"/>
    <property type="match status" value="1"/>
</dbReference>
<sequence>MSFRPPRSLSDRPSTALNPLEYELASERADALGRQGRKVEAALAKLAASSENDHRIADRESLLEEASEAVWALFIQREVCGLRNTRDVIARYGIPGEVLARIGAIRR</sequence>
<reference evidence="1 2" key="1">
    <citation type="submission" date="2019-03" db="EMBL/GenBank/DDBJ databases">
        <title>Genomic Encyclopedia of Type Strains, Phase IV (KMG-V): Genome sequencing to study the core and pangenomes of soil and plant-associated prokaryotes.</title>
        <authorList>
            <person name="Whitman W."/>
        </authorList>
    </citation>
    <scope>NUCLEOTIDE SEQUENCE [LARGE SCALE GENOMIC DNA]</scope>
    <source>
        <strain evidence="1 2">Hc14</strain>
    </source>
</reference>
<dbReference type="Proteomes" id="UP000294576">
    <property type="component" value="Unassembled WGS sequence"/>
</dbReference>
<organism evidence="1 2">
    <name type="scientific">Rhizobium sullae</name>
    <name type="common">Rhizobium hedysari</name>
    <dbReference type="NCBI Taxonomy" id="50338"/>
    <lineage>
        <taxon>Bacteria</taxon>
        <taxon>Pseudomonadati</taxon>
        <taxon>Pseudomonadota</taxon>
        <taxon>Alphaproteobacteria</taxon>
        <taxon>Hyphomicrobiales</taxon>
        <taxon>Rhizobiaceae</taxon>
        <taxon>Rhizobium/Agrobacterium group</taxon>
        <taxon>Rhizobium</taxon>
    </lineage>
</organism>
<protein>
    <submittedName>
        <fullName evidence="1">Uncharacterized protein</fullName>
    </submittedName>
</protein>
<dbReference type="AlphaFoldDB" id="A0A4R3PYT1"/>
<comment type="caution">
    <text evidence="1">The sequence shown here is derived from an EMBL/GenBank/DDBJ whole genome shotgun (WGS) entry which is preliminary data.</text>
</comment>
<proteinExistence type="predicted"/>
<name>A0A4R3PYT1_RHISU</name>
<gene>
    <name evidence="1" type="ORF">EV132_112147</name>
</gene>
<accession>A0A4R3PYT1</accession>
<evidence type="ECO:0000313" key="1">
    <source>
        <dbReference type="EMBL" id="TCU13449.1"/>
    </source>
</evidence>